<dbReference type="Proteomes" id="UP001549313">
    <property type="component" value="Unassembled WGS sequence"/>
</dbReference>
<dbReference type="Gene3D" id="2.60.120.10">
    <property type="entry name" value="Jelly Rolls"/>
    <property type="match status" value="1"/>
</dbReference>
<dbReference type="SUPFAM" id="SSF51206">
    <property type="entry name" value="cAMP-binding domain-like"/>
    <property type="match status" value="1"/>
</dbReference>
<dbReference type="EMBL" id="JBEPTF010000005">
    <property type="protein sequence ID" value="MET4685151.1"/>
    <property type="molecule type" value="Genomic_DNA"/>
</dbReference>
<dbReference type="PROSITE" id="PS51063">
    <property type="entry name" value="HTH_CRP_2"/>
    <property type="match status" value="1"/>
</dbReference>
<accession>A0ABV2REY0</accession>
<dbReference type="InterPro" id="IPR036388">
    <property type="entry name" value="WH-like_DNA-bd_sf"/>
</dbReference>
<dbReference type="Pfam" id="PF13545">
    <property type="entry name" value="HTH_Crp_2"/>
    <property type="match status" value="1"/>
</dbReference>
<proteinExistence type="predicted"/>
<dbReference type="SMART" id="SM00419">
    <property type="entry name" value="HTH_CRP"/>
    <property type="match status" value="1"/>
</dbReference>
<dbReference type="CDD" id="cd00038">
    <property type="entry name" value="CAP_ED"/>
    <property type="match status" value="1"/>
</dbReference>
<dbReference type="InterPro" id="IPR036390">
    <property type="entry name" value="WH_DNA-bd_sf"/>
</dbReference>
<gene>
    <name evidence="5" type="ORF">ABIE19_003102</name>
</gene>
<dbReference type="Gene3D" id="1.10.10.10">
    <property type="entry name" value="Winged helix-like DNA-binding domain superfamily/Winged helix DNA-binding domain"/>
    <property type="match status" value="1"/>
</dbReference>
<reference evidence="5 6" key="1">
    <citation type="submission" date="2024-06" db="EMBL/GenBank/DDBJ databases">
        <title>Sorghum-associated microbial communities from plants grown in Nebraska, USA.</title>
        <authorList>
            <person name="Schachtman D."/>
        </authorList>
    </citation>
    <scope>NUCLEOTIDE SEQUENCE [LARGE SCALE GENOMIC DNA]</scope>
    <source>
        <strain evidence="5 6">2814</strain>
    </source>
</reference>
<name>A0ABV2REY0_9CAUL</name>
<keyword evidence="6" id="KW-1185">Reference proteome</keyword>
<evidence type="ECO:0000256" key="3">
    <source>
        <dbReference type="ARBA" id="ARBA00023163"/>
    </source>
</evidence>
<evidence type="ECO:0000256" key="1">
    <source>
        <dbReference type="ARBA" id="ARBA00023015"/>
    </source>
</evidence>
<evidence type="ECO:0000313" key="5">
    <source>
        <dbReference type="EMBL" id="MET4685151.1"/>
    </source>
</evidence>
<dbReference type="InterPro" id="IPR000595">
    <property type="entry name" value="cNMP-bd_dom"/>
</dbReference>
<dbReference type="InterPro" id="IPR014710">
    <property type="entry name" value="RmlC-like_jellyroll"/>
</dbReference>
<feature type="domain" description="HTH crp-type" evidence="4">
    <location>
        <begin position="149"/>
        <end position="223"/>
    </location>
</feature>
<dbReference type="InterPro" id="IPR012318">
    <property type="entry name" value="HTH_CRP"/>
</dbReference>
<evidence type="ECO:0000256" key="2">
    <source>
        <dbReference type="ARBA" id="ARBA00023125"/>
    </source>
</evidence>
<dbReference type="InterPro" id="IPR018490">
    <property type="entry name" value="cNMP-bd_dom_sf"/>
</dbReference>
<dbReference type="SUPFAM" id="SSF46785">
    <property type="entry name" value="Winged helix' DNA-binding domain"/>
    <property type="match status" value="1"/>
</dbReference>
<comment type="caution">
    <text evidence="5">The sequence shown here is derived from an EMBL/GenBank/DDBJ whole genome shotgun (WGS) entry which is preliminary data.</text>
</comment>
<evidence type="ECO:0000259" key="4">
    <source>
        <dbReference type="PROSITE" id="PS51063"/>
    </source>
</evidence>
<evidence type="ECO:0000313" key="6">
    <source>
        <dbReference type="Proteomes" id="UP001549313"/>
    </source>
</evidence>
<sequence>MTRELSLLLERKLERRDDLTPDEREALREVLAGTVLKRAGEDIVSQDALVDCSSLVVDGFCARYRDLADGRRQFTQMNLPGDFIDLHGFVLKRVDHGVRALTDCIVAMAPHSRLKVLTARHPHLTRLLWLETVVDAAIHREWLLALGRQEALERMALLLCEIYSRLEIVGLARDFRFRFPVTQAEVGDFLGMSAVHVNRTLKVLREAGWLTWDGADIRILMWDRLAEAAEFNPAYLRLERLPI</sequence>
<protein>
    <submittedName>
        <fullName evidence="5">CRP-like cAMP-binding protein</fullName>
    </submittedName>
</protein>
<dbReference type="Pfam" id="PF00027">
    <property type="entry name" value="cNMP_binding"/>
    <property type="match status" value="1"/>
</dbReference>
<keyword evidence="1" id="KW-0805">Transcription regulation</keyword>
<organism evidence="5 6">
    <name type="scientific">Brevundimonas faecalis</name>
    <dbReference type="NCBI Taxonomy" id="947378"/>
    <lineage>
        <taxon>Bacteria</taxon>
        <taxon>Pseudomonadati</taxon>
        <taxon>Pseudomonadota</taxon>
        <taxon>Alphaproteobacteria</taxon>
        <taxon>Caulobacterales</taxon>
        <taxon>Caulobacteraceae</taxon>
        <taxon>Brevundimonas</taxon>
    </lineage>
</organism>
<keyword evidence="3" id="KW-0804">Transcription</keyword>
<keyword evidence="2" id="KW-0238">DNA-binding</keyword>